<evidence type="ECO:0000256" key="4">
    <source>
        <dbReference type="SAM" id="MobiDB-lite"/>
    </source>
</evidence>
<dbReference type="Gene3D" id="3.40.50.10190">
    <property type="entry name" value="BRCT domain"/>
    <property type="match status" value="1"/>
</dbReference>
<dbReference type="Pfam" id="PF12796">
    <property type="entry name" value="Ank_2"/>
    <property type="match status" value="2"/>
</dbReference>
<evidence type="ECO:0000259" key="5">
    <source>
        <dbReference type="PROSITE" id="PS50172"/>
    </source>
</evidence>
<dbReference type="InterPro" id="IPR001357">
    <property type="entry name" value="BRCT_dom"/>
</dbReference>
<dbReference type="PRINTS" id="PR01415">
    <property type="entry name" value="ANKYRIN"/>
</dbReference>
<dbReference type="PROSITE" id="PS50088">
    <property type="entry name" value="ANK_REPEAT"/>
    <property type="match status" value="4"/>
</dbReference>
<dbReference type="PANTHER" id="PTHR24198:SF165">
    <property type="entry name" value="ANKYRIN REPEAT-CONTAINING PROTEIN-RELATED"/>
    <property type="match status" value="1"/>
</dbReference>
<dbReference type="SMART" id="SM00292">
    <property type="entry name" value="BRCT"/>
    <property type="match status" value="1"/>
</dbReference>
<evidence type="ECO:0000256" key="1">
    <source>
        <dbReference type="ARBA" id="ARBA00022737"/>
    </source>
</evidence>
<feature type="region of interest" description="Disordered" evidence="4">
    <location>
        <begin position="728"/>
        <end position="756"/>
    </location>
</feature>
<evidence type="ECO:0000256" key="2">
    <source>
        <dbReference type="ARBA" id="ARBA00023043"/>
    </source>
</evidence>
<name>A0A6B2KYQ8_9EUKA</name>
<dbReference type="EMBL" id="GIBP01000766">
    <property type="protein sequence ID" value="NDV29735.1"/>
    <property type="molecule type" value="Transcribed_RNA"/>
</dbReference>
<dbReference type="SMART" id="SM00248">
    <property type="entry name" value="ANK"/>
    <property type="match status" value="7"/>
</dbReference>
<dbReference type="InterPro" id="IPR036770">
    <property type="entry name" value="Ankyrin_rpt-contain_sf"/>
</dbReference>
<dbReference type="PANTHER" id="PTHR24198">
    <property type="entry name" value="ANKYRIN REPEAT AND PROTEIN KINASE DOMAIN-CONTAINING PROTEIN"/>
    <property type="match status" value="1"/>
</dbReference>
<dbReference type="SUPFAM" id="SSF48403">
    <property type="entry name" value="Ankyrin repeat"/>
    <property type="match status" value="1"/>
</dbReference>
<evidence type="ECO:0000256" key="3">
    <source>
        <dbReference type="PROSITE-ProRule" id="PRU00023"/>
    </source>
</evidence>
<feature type="compositionally biased region" description="Basic and acidic residues" evidence="4">
    <location>
        <begin position="244"/>
        <end position="256"/>
    </location>
</feature>
<sequence length="756" mass="84827">MRSRNYEDEEHTLHLKLFEAVFEGHMNLIDNLTTKRDIGKQAHIASKSVLAGISLFMIATMKNSVDLFSRLVSIAQAQYTPLRLPEKAVQEKTKSINNYELANIIKNFRPGFSPVELIAEPEFEKIDPNAPRIQLNCITNPATVLTACDEKGWNILHYAAYYGSNNILASIPSLIEKFGLAPSDYSSRNKQRRNNQKPEGIIEQLLAQSTHSHGLTPFELAIARGNVDSAALLIKMGSLAQEGPKPKEVKEKAEEEHSAEEDEDYKGLNVGGKKMEWVDFSNRKKEDNQLETRAVHIACEHGQPKALKWLVRDAVDIWKSVNKSDKLPLDLCLDAQDEETYTVYHTSVFHKTTEFLELMYELDTDRKLVNKGTKKGITPLHVAAATGKIEAAKLLIKSGANLEARENRRNWTPLFFAISSKNVEMVKLLLDSKADLNGSRTKNYAQTPLMLSCYYGRKEITSILLEAKSDIHIVDRSGETALHLSVKEDHLGVVKLLLHGRDPAYFKESGLGLNPLDISILRLLSPLPEHRVNEDDNDVSICSQQREIYHFLRTTLGTERELVRNAEVIRVTELMLNSALNEAKKESGGGKRRKRRVVVEEGSADEKIDLSAPHDFESTDIPNPIADEKFVDLPSPPSQVDENPMDYVQEDSKKEPLKGMIFTVLDISDMKAIKRKIEQNGGTYLASITKSVTHVVVPDVKSSSIKIRRAKDEGKTILNEKELDSLIQGQGLVKSKEKDTKTKKSKKQSTSSEESS</sequence>
<protein>
    <recommendedName>
        <fullName evidence="5">BRCT domain-containing protein</fullName>
    </recommendedName>
</protein>
<dbReference type="InterPro" id="IPR036420">
    <property type="entry name" value="BRCT_dom_sf"/>
</dbReference>
<evidence type="ECO:0000313" key="6">
    <source>
        <dbReference type="EMBL" id="NDV29735.1"/>
    </source>
</evidence>
<proteinExistence type="predicted"/>
<dbReference type="PROSITE" id="PS50297">
    <property type="entry name" value="ANK_REP_REGION"/>
    <property type="match status" value="3"/>
</dbReference>
<feature type="repeat" description="ANK" evidence="3">
    <location>
        <begin position="375"/>
        <end position="407"/>
    </location>
</feature>
<accession>A0A6B2KYQ8</accession>
<feature type="repeat" description="ANK" evidence="3">
    <location>
        <begin position="444"/>
        <end position="476"/>
    </location>
</feature>
<feature type="repeat" description="ANK" evidence="3">
    <location>
        <begin position="477"/>
        <end position="498"/>
    </location>
</feature>
<keyword evidence="2 3" id="KW-0040">ANK repeat</keyword>
<reference evidence="6" key="1">
    <citation type="journal article" date="2020" name="J. Eukaryot. Microbiol.">
        <title>De novo Sequencing, Assembly and Annotation of the Transcriptome for the Free-Living Testate Amoeba Arcella intermedia.</title>
        <authorList>
            <person name="Ribeiro G.M."/>
            <person name="Porfirio-Sousa A.L."/>
            <person name="Maurer-Alcala X.X."/>
            <person name="Katz L.A."/>
            <person name="Lahr D.J.G."/>
        </authorList>
    </citation>
    <scope>NUCLEOTIDE SEQUENCE</scope>
</reference>
<dbReference type="Pfam" id="PF00533">
    <property type="entry name" value="BRCT"/>
    <property type="match status" value="1"/>
</dbReference>
<dbReference type="PROSITE" id="PS50172">
    <property type="entry name" value="BRCT"/>
    <property type="match status" value="1"/>
</dbReference>
<dbReference type="GO" id="GO:0005737">
    <property type="term" value="C:cytoplasm"/>
    <property type="evidence" value="ECO:0007669"/>
    <property type="project" value="TreeGrafter"/>
</dbReference>
<organism evidence="6">
    <name type="scientific">Arcella intermedia</name>
    <dbReference type="NCBI Taxonomy" id="1963864"/>
    <lineage>
        <taxon>Eukaryota</taxon>
        <taxon>Amoebozoa</taxon>
        <taxon>Tubulinea</taxon>
        <taxon>Elardia</taxon>
        <taxon>Arcellinida</taxon>
        <taxon>Sphaerothecina</taxon>
        <taxon>Arcellidae</taxon>
        <taxon>Arcella</taxon>
    </lineage>
</organism>
<dbReference type="SUPFAM" id="SSF52113">
    <property type="entry name" value="BRCT domain"/>
    <property type="match status" value="1"/>
</dbReference>
<dbReference type="AlphaFoldDB" id="A0A6B2KYQ8"/>
<keyword evidence="1" id="KW-0677">Repeat</keyword>
<dbReference type="InterPro" id="IPR002110">
    <property type="entry name" value="Ankyrin_rpt"/>
</dbReference>
<dbReference type="Gene3D" id="1.25.40.20">
    <property type="entry name" value="Ankyrin repeat-containing domain"/>
    <property type="match status" value="3"/>
</dbReference>
<feature type="domain" description="BRCT" evidence="5">
    <location>
        <begin position="652"/>
        <end position="740"/>
    </location>
</feature>
<feature type="region of interest" description="Disordered" evidence="4">
    <location>
        <begin position="242"/>
        <end position="266"/>
    </location>
</feature>
<feature type="repeat" description="ANK" evidence="3">
    <location>
        <begin position="409"/>
        <end position="441"/>
    </location>
</feature>